<feature type="region of interest" description="Disordered" evidence="6">
    <location>
        <begin position="665"/>
        <end position="703"/>
    </location>
</feature>
<dbReference type="Pfam" id="PF02854">
    <property type="entry name" value="MIF4G"/>
    <property type="match status" value="1"/>
</dbReference>
<dbReference type="PROSITE" id="PS51363">
    <property type="entry name" value="W2"/>
    <property type="match status" value="1"/>
</dbReference>
<dbReference type="CDD" id="cd11559">
    <property type="entry name" value="W2_eIF4G1_like"/>
    <property type="match status" value="1"/>
</dbReference>
<feature type="compositionally biased region" description="Polar residues" evidence="6">
    <location>
        <begin position="771"/>
        <end position="794"/>
    </location>
</feature>
<feature type="compositionally biased region" description="Pro residues" evidence="6">
    <location>
        <begin position="825"/>
        <end position="835"/>
    </location>
</feature>
<dbReference type="GO" id="GO:0003743">
    <property type="term" value="F:translation initiation factor activity"/>
    <property type="evidence" value="ECO:0007669"/>
    <property type="project" value="UniProtKB-KW"/>
</dbReference>
<dbReference type="PANTHER" id="PTHR23253:SF78">
    <property type="entry name" value="EUKARYOTIC TRANSLATION INITIATION FACTOR 4G1, ISOFORM B-RELATED"/>
    <property type="match status" value="1"/>
</dbReference>
<feature type="compositionally biased region" description="Basic and acidic residues" evidence="6">
    <location>
        <begin position="328"/>
        <end position="337"/>
    </location>
</feature>
<keyword evidence="5" id="KW-0648">Protein biosynthesis</keyword>
<dbReference type="GO" id="GO:0006417">
    <property type="term" value="P:regulation of translation"/>
    <property type="evidence" value="ECO:0007669"/>
    <property type="project" value="UniProtKB-KW"/>
</dbReference>
<dbReference type="Pfam" id="PF02847">
    <property type="entry name" value="MA3"/>
    <property type="match status" value="1"/>
</dbReference>
<feature type="compositionally biased region" description="Basic and acidic residues" evidence="6">
    <location>
        <begin position="160"/>
        <end position="173"/>
    </location>
</feature>
<feature type="region of interest" description="Disordered" evidence="6">
    <location>
        <begin position="309"/>
        <end position="359"/>
    </location>
</feature>
<dbReference type="OrthoDB" id="514777at2759"/>
<feature type="region of interest" description="Disordered" evidence="6">
    <location>
        <begin position="134"/>
        <end position="217"/>
    </location>
</feature>
<evidence type="ECO:0000256" key="1">
    <source>
        <dbReference type="ARBA" id="ARBA00005775"/>
    </source>
</evidence>
<dbReference type="SMART" id="SM00544">
    <property type="entry name" value="MA3"/>
    <property type="match status" value="1"/>
</dbReference>
<sequence length="1198" mass="134535">MVKPNGPTSVVSSVDSIPEIINPETSQGSQAILTETKTPIVSKESSPPNLQVPQTPETKIEIDNNNEPTFPETSAPTATELLSASIEKLARELPSVPQTTSESKEASSAIQAQAKLTQSITSCVRAHPESKMKDINLNIKTTDPDAANGNTIEVTQTKPETVKEDINKNDKVIKNTKSSKKGNKMANNETKETETHENGKNETDKISNEQEQVLSKTEEVVEQTPAIEKAESAPAPAVFVPKYKYNEDQWSPVNKSGKKCYDIGLMMQIKDNPLSKNKPNAPLLEALNVIRTTPHQEPQPFNPITRPMNDSLFPNFAKNSGVGSRSNTPREPKKDGRNMPNSGKGSMKMSQASSGNNPHKNVIRVSLTREEVKLNQTKDAWKPTRLKNANLSEEEYKTQELYKKFRGILNKLTPQKFDTLMEKVKTLEINNQSRLEGIIDLVFEKAIDEPNFSEAYANMCNKLTTIKVPADNAPADQYVNFRALIISKCQNQFVTAKVDENILKLEKEMNECTDPVKKKELQLHLEEESRKLRMRSVGNVRFIGELYKLKMLTSKIMVFCMNYLVDKLEEEKLECLCKLLTTIGEQLEGEVKDQLELVFKKMQDIVDHKSNKISSRVRFMIKDVIELRQRRWVVKSVVDSQPKMMDQIQKEAEQQQRHIELMNANPMGYGRRDDGGRGKRGGDARRQGNNAFMDNNWKSPRTNYTVDTSKLKAVTAGTQKNLSNIKLAPQNGGWNYGSGTKNTVQASSNSMISLTKNQYSMLENVQVDPTSLRASQDLTPNYSKGASIERSTFNSRGDFNSGSGGRSGSTSGVARSTSSSRPVAAEPPPPAPVPAEPLTEAKKMSVKSVIDQCLINSDIDEAAIDVKQLFPPQYHAAVITEIINLVLEKSAKEFEMVAKTLLHLVATNTISADNFLVGMADVFEIAPDLYIDVPMLYDYLGKIISLQIEKKHITFVQIFRLCEKTIITANQGHLFLKALINYLKESMGPSFVKSKWQESGLELKQWMSEDQVPKWVQENKFEFLDGEKTNEETKKTLTPAEVQSKLLQLMNADESCECVRGWIQDKVGESAGEEWFARALMQAVCEHALLGGEGVWRLSRERMRKYARLLHEPEGARRRELGCLLAVQQLVHRLEHPQGLTLDIFQYLHEQYIISVEGFIAWEMTEKEPEGKAVMLKALTSFFTNIREADNEDSCSED</sequence>
<evidence type="ECO:0000256" key="2">
    <source>
        <dbReference type="ARBA" id="ARBA00022540"/>
    </source>
</evidence>
<dbReference type="InterPro" id="IPR003890">
    <property type="entry name" value="MIF4G-like_typ-3"/>
</dbReference>
<evidence type="ECO:0000313" key="9">
    <source>
        <dbReference type="EMBL" id="CAG5008321.1"/>
    </source>
</evidence>
<feature type="domain" description="W2" evidence="7">
    <location>
        <begin position="1032"/>
        <end position="1196"/>
    </location>
</feature>
<feature type="compositionally biased region" description="Basic and acidic residues" evidence="6">
    <location>
        <begin position="189"/>
        <end position="208"/>
    </location>
</feature>
<dbReference type="PROSITE" id="PS51366">
    <property type="entry name" value="MI"/>
    <property type="match status" value="1"/>
</dbReference>
<feature type="compositionally biased region" description="Polar residues" evidence="6">
    <location>
        <begin position="689"/>
        <end position="703"/>
    </location>
</feature>
<gene>
    <name evidence="9" type="ORF">PAPOLLO_LOCUS15056</name>
</gene>
<feature type="compositionally biased region" description="Low complexity" evidence="6">
    <location>
        <begin position="808"/>
        <end position="824"/>
    </location>
</feature>
<evidence type="ECO:0000313" key="10">
    <source>
        <dbReference type="Proteomes" id="UP000691718"/>
    </source>
</evidence>
<evidence type="ECO:0000256" key="3">
    <source>
        <dbReference type="ARBA" id="ARBA00022553"/>
    </source>
</evidence>
<dbReference type="GO" id="GO:0016281">
    <property type="term" value="C:eukaryotic translation initiation factor 4F complex"/>
    <property type="evidence" value="ECO:0007669"/>
    <property type="project" value="TreeGrafter"/>
</dbReference>
<feature type="compositionally biased region" description="Polar residues" evidence="6">
    <location>
        <begin position="317"/>
        <end position="327"/>
    </location>
</feature>
<dbReference type="SMART" id="SM00543">
    <property type="entry name" value="MIF4G"/>
    <property type="match status" value="1"/>
</dbReference>
<keyword evidence="2" id="KW-0396">Initiation factor</keyword>
<comment type="caution">
    <text evidence="9">The sequence shown here is derived from an EMBL/GenBank/DDBJ whole genome shotgun (WGS) entry which is preliminary data.</text>
</comment>
<name>A0A8S3X7H2_PARAO</name>
<feature type="compositionally biased region" description="Polar residues" evidence="6">
    <location>
        <begin position="148"/>
        <end position="159"/>
    </location>
</feature>
<evidence type="ECO:0000259" key="8">
    <source>
        <dbReference type="PROSITE" id="PS51366"/>
    </source>
</evidence>
<keyword evidence="4" id="KW-0810">Translation regulation</keyword>
<dbReference type="SMART" id="SM00515">
    <property type="entry name" value="eIF5C"/>
    <property type="match status" value="1"/>
</dbReference>
<dbReference type="Proteomes" id="UP000691718">
    <property type="component" value="Unassembled WGS sequence"/>
</dbReference>
<feature type="region of interest" description="Disordered" evidence="6">
    <location>
        <begin position="1"/>
        <end position="74"/>
    </location>
</feature>
<evidence type="ECO:0000256" key="6">
    <source>
        <dbReference type="SAM" id="MobiDB-lite"/>
    </source>
</evidence>
<evidence type="ECO:0000256" key="5">
    <source>
        <dbReference type="ARBA" id="ARBA00022917"/>
    </source>
</evidence>
<dbReference type="PANTHER" id="PTHR23253">
    <property type="entry name" value="EUKARYOTIC TRANSLATION INITIATION FACTOR 4 GAMMA"/>
    <property type="match status" value="1"/>
</dbReference>
<feature type="compositionally biased region" description="Polar residues" evidence="6">
    <location>
        <begin position="1"/>
        <end position="15"/>
    </location>
</feature>
<feature type="compositionally biased region" description="Polar residues" evidence="6">
    <location>
        <begin position="23"/>
        <end position="74"/>
    </location>
</feature>
<organism evidence="9 10">
    <name type="scientific">Parnassius apollo</name>
    <name type="common">Apollo butterfly</name>
    <name type="synonym">Papilio apollo</name>
    <dbReference type="NCBI Taxonomy" id="110799"/>
    <lineage>
        <taxon>Eukaryota</taxon>
        <taxon>Metazoa</taxon>
        <taxon>Ecdysozoa</taxon>
        <taxon>Arthropoda</taxon>
        <taxon>Hexapoda</taxon>
        <taxon>Insecta</taxon>
        <taxon>Pterygota</taxon>
        <taxon>Neoptera</taxon>
        <taxon>Endopterygota</taxon>
        <taxon>Lepidoptera</taxon>
        <taxon>Glossata</taxon>
        <taxon>Ditrysia</taxon>
        <taxon>Papilionoidea</taxon>
        <taxon>Papilionidae</taxon>
        <taxon>Parnassiinae</taxon>
        <taxon>Parnassini</taxon>
        <taxon>Parnassius</taxon>
        <taxon>Parnassius</taxon>
    </lineage>
</organism>
<dbReference type="EMBL" id="CAJQZP010001011">
    <property type="protein sequence ID" value="CAG5008321.1"/>
    <property type="molecule type" value="Genomic_DNA"/>
</dbReference>
<comment type="similarity">
    <text evidence="1">Belongs to the eukaryotic initiation factor 4G family.</text>
</comment>
<reference evidence="9" key="1">
    <citation type="submission" date="2021-04" db="EMBL/GenBank/DDBJ databases">
        <authorList>
            <person name="Tunstrom K."/>
        </authorList>
    </citation>
    <scope>NUCLEOTIDE SEQUENCE</scope>
</reference>
<dbReference type="InterPro" id="IPR003891">
    <property type="entry name" value="Initiation_fac_eIF4g_MI"/>
</dbReference>
<keyword evidence="3" id="KW-0597">Phosphoprotein</keyword>
<dbReference type="AlphaFoldDB" id="A0A8S3X7H2"/>
<accession>A0A8S3X7H2</accession>
<feature type="region of interest" description="Disordered" evidence="6">
    <location>
        <begin position="771"/>
        <end position="836"/>
    </location>
</feature>
<feature type="compositionally biased region" description="Polar residues" evidence="6">
    <location>
        <begin position="96"/>
        <end position="117"/>
    </location>
</feature>
<evidence type="ECO:0000256" key="4">
    <source>
        <dbReference type="ARBA" id="ARBA00022845"/>
    </source>
</evidence>
<dbReference type="Pfam" id="PF02020">
    <property type="entry name" value="W2"/>
    <property type="match status" value="1"/>
</dbReference>
<feature type="compositionally biased region" description="Polar residues" evidence="6">
    <location>
        <begin position="339"/>
        <end position="359"/>
    </location>
</feature>
<feature type="region of interest" description="Disordered" evidence="6">
    <location>
        <begin position="93"/>
        <end position="117"/>
    </location>
</feature>
<evidence type="ECO:0000259" key="7">
    <source>
        <dbReference type="PROSITE" id="PS51363"/>
    </source>
</evidence>
<feature type="compositionally biased region" description="Basic and acidic residues" evidence="6">
    <location>
        <begin position="670"/>
        <end position="686"/>
    </location>
</feature>
<protein>
    <submittedName>
        <fullName evidence="9">(apollo) hypothetical protein</fullName>
    </submittedName>
</protein>
<keyword evidence="10" id="KW-1185">Reference proteome</keyword>
<dbReference type="GO" id="GO:0003729">
    <property type="term" value="F:mRNA binding"/>
    <property type="evidence" value="ECO:0007669"/>
    <property type="project" value="TreeGrafter"/>
</dbReference>
<feature type="domain" description="MI" evidence="8">
    <location>
        <begin position="840"/>
        <end position="963"/>
    </location>
</feature>
<dbReference type="InterPro" id="IPR003307">
    <property type="entry name" value="W2_domain"/>
</dbReference>
<dbReference type="FunFam" id="1.25.40.180:FF:000042">
    <property type="entry name" value="Eukaryotic translation initiation factor 4 gamma"/>
    <property type="match status" value="1"/>
</dbReference>
<proteinExistence type="inferred from homology"/>